<protein>
    <submittedName>
        <fullName evidence="1">Uncharacterized protein</fullName>
    </submittedName>
</protein>
<name>A0A378MW76_MANHA</name>
<proteinExistence type="predicted"/>
<dbReference type="AlphaFoldDB" id="A0A378MW76"/>
<dbReference type="EMBL" id="UGPN01000002">
    <property type="protein sequence ID" value="STY59746.1"/>
    <property type="molecule type" value="Genomic_DNA"/>
</dbReference>
<accession>A0A378MW76</accession>
<gene>
    <name evidence="1" type="ORF">NCTC10638_00926</name>
</gene>
<sequence length="61" mass="7099">MNKMKQLAPFALLILLLGIVGRMDYDDHIQMQRYKCERNQGVWQMESNGNQYCGGKYGTKN</sequence>
<evidence type="ECO:0000313" key="2">
    <source>
        <dbReference type="Proteomes" id="UP000254802"/>
    </source>
</evidence>
<dbReference type="Proteomes" id="UP000254802">
    <property type="component" value="Unassembled WGS sequence"/>
</dbReference>
<reference evidence="1 2" key="1">
    <citation type="submission" date="2018-06" db="EMBL/GenBank/DDBJ databases">
        <authorList>
            <consortium name="Pathogen Informatics"/>
            <person name="Doyle S."/>
        </authorList>
    </citation>
    <scope>NUCLEOTIDE SEQUENCE [LARGE SCALE GENOMIC DNA]</scope>
    <source>
        <strain evidence="1 2">NCTC10638</strain>
    </source>
</reference>
<evidence type="ECO:0000313" key="1">
    <source>
        <dbReference type="EMBL" id="STY59746.1"/>
    </source>
</evidence>
<dbReference type="STRING" id="75985.WC39_05820"/>
<organism evidence="1 2">
    <name type="scientific">Mannheimia haemolytica</name>
    <name type="common">Pasteurella haemolytica</name>
    <dbReference type="NCBI Taxonomy" id="75985"/>
    <lineage>
        <taxon>Bacteria</taxon>
        <taxon>Pseudomonadati</taxon>
        <taxon>Pseudomonadota</taxon>
        <taxon>Gammaproteobacteria</taxon>
        <taxon>Pasteurellales</taxon>
        <taxon>Pasteurellaceae</taxon>
        <taxon>Mannheimia</taxon>
    </lineage>
</organism>